<dbReference type="AlphaFoldDB" id="A0A0B8Z5X0"/>
<comment type="caution">
    <text evidence="2">The sequence shown here is derived from an EMBL/GenBank/DDBJ whole genome shotgun (WGS) entry which is preliminary data.</text>
</comment>
<evidence type="ECO:0000313" key="2">
    <source>
        <dbReference type="EMBL" id="KHS41618.1"/>
    </source>
</evidence>
<keyword evidence="3" id="KW-1185">Reference proteome</keyword>
<feature type="compositionally biased region" description="Basic and acidic residues" evidence="1">
    <location>
        <begin position="384"/>
        <end position="397"/>
    </location>
</feature>
<feature type="region of interest" description="Disordered" evidence="1">
    <location>
        <begin position="365"/>
        <end position="397"/>
    </location>
</feature>
<protein>
    <submittedName>
        <fullName evidence="2">Uncharacterized protein</fullName>
    </submittedName>
</protein>
<dbReference type="Proteomes" id="UP000031338">
    <property type="component" value="Unassembled WGS sequence"/>
</dbReference>
<name>A0A0B8Z5X0_9SPHN</name>
<gene>
    <name evidence="2" type="ORF">NJ75_04643</name>
</gene>
<sequence>MEDVQRLVDIPDEHAFGDFKFEAARRKPALCQGLRDARDEAVGRELTGRDVDCNADVFRPLRRLTAGLAQGPLAELHDQAGFLGNRDERCRAYHSVLLVRPAHESLEALDAVLRHGKQGLEVKLEITIPDRAAHIDFQMTTTTCLGVEFGFEEVVAALAIVLGTIEREIGAFEEGVRAVRVLRADRDADTGGNNDAASVDGQFAVERGFKSAGQGSAVGCRLESIEQEAEIVTAEPRHHGVRVAVLKRLRHGAQQLVSKRVTQCVVYGLEVVNIDEGYERALAFALSGYGSFQLFDEETAIGQAGQCIVERCVHDLLFALFYRIDHRVEAGGERAQLDCAFDLDLCYGTAGIGARCFREQLQWPGNPAREADRGPCTSQQSEQPDQHEHQAKTEVTR</sequence>
<evidence type="ECO:0000256" key="1">
    <source>
        <dbReference type="SAM" id="MobiDB-lite"/>
    </source>
</evidence>
<evidence type="ECO:0000313" key="3">
    <source>
        <dbReference type="Proteomes" id="UP000031338"/>
    </source>
</evidence>
<proteinExistence type="predicted"/>
<dbReference type="EMBL" id="JRVC01000040">
    <property type="protein sequence ID" value="KHS41618.1"/>
    <property type="molecule type" value="Genomic_DNA"/>
</dbReference>
<accession>A0A0B8Z5X0</accession>
<dbReference type="PATRIC" id="fig|48936.3.peg.4674"/>
<reference evidence="2 3" key="1">
    <citation type="submission" date="2014-10" db="EMBL/GenBank/DDBJ databases">
        <title>Draft genome sequence of Novosphingobium subterraneum DSM 12447.</title>
        <authorList>
            <person name="Gan H.M."/>
            <person name="Gan H.Y."/>
            <person name="Savka M.A."/>
        </authorList>
    </citation>
    <scope>NUCLEOTIDE SEQUENCE [LARGE SCALE GENOMIC DNA]</scope>
    <source>
        <strain evidence="2 3">DSM 12447</strain>
    </source>
</reference>
<organism evidence="2 3">
    <name type="scientific">Novosphingobium subterraneum</name>
    <dbReference type="NCBI Taxonomy" id="48936"/>
    <lineage>
        <taxon>Bacteria</taxon>
        <taxon>Pseudomonadati</taxon>
        <taxon>Pseudomonadota</taxon>
        <taxon>Alphaproteobacteria</taxon>
        <taxon>Sphingomonadales</taxon>
        <taxon>Sphingomonadaceae</taxon>
        <taxon>Novosphingobium</taxon>
    </lineage>
</organism>